<accession>A0A517T829</accession>
<proteinExistence type="predicted"/>
<dbReference type="Proteomes" id="UP000319976">
    <property type="component" value="Chromosome"/>
</dbReference>
<sequence length="147" mass="16358">MMKSPVVIPCALMVAVFATVGCSRPLARMSQLDRVQSIVVTDSFAFGKETRAKAMPPMQIYEPDRISAFQDFLKTREKRWKNVPGEPSNARFQCELISNHRPVATIWLEAGFVQMTTGDKRLQGMQLSQAETAELLATLGLPTNVLT</sequence>
<dbReference type="PROSITE" id="PS51257">
    <property type="entry name" value="PROKAR_LIPOPROTEIN"/>
    <property type="match status" value="1"/>
</dbReference>
<gene>
    <name evidence="1" type="ORF">V22_17610</name>
</gene>
<evidence type="ECO:0000313" key="1">
    <source>
        <dbReference type="EMBL" id="QDT64526.1"/>
    </source>
</evidence>
<protein>
    <recommendedName>
        <fullName evidence="3">Lipoprotein</fullName>
    </recommendedName>
</protein>
<organism evidence="1 2">
    <name type="scientific">Calycomorphotria hydatis</name>
    <dbReference type="NCBI Taxonomy" id="2528027"/>
    <lineage>
        <taxon>Bacteria</taxon>
        <taxon>Pseudomonadati</taxon>
        <taxon>Planctomycetota</taxon>
        <taxon>Planctomycetia</taxon>
        <taxon>Planctomycetales</taxon>
        <taxon>Planctomycetaceae</taxon>
        <taxon>Calycomorphotria</taxon>
    </lineage>
</organism>
<reference evidence="1 2" key="1">
    <citation type="submission" date="2019-02" db="EMBL/GenBank/DDBJ databases">
        <title>Deep-cultivation of Planctomycetes and their phenomic and genomic characterization uncovers novel biology.</title>
        <authorList>
            <person name="Wiegand S."/>
            <person name="Jogler M."/>
            <person name="Boedeker C."/>
            <person name="Pinto D."/>
            <person name="Vollmers J."/>
            <person name="Rivas-Marin E."/>
            <person name="Kohn T."/>
            <person name="Peeters S.H."/>
            <person name="Heuer A."/>
            <person name="Rast P."/>
            <person name="Oberbeckmann S."/>
            <person name="Bunk B."/>
            <person name="Jeske O."/>
            <person name="Meyerdierks A."/>
            <person name="Storesund J.E."/>
            <person name="Kallscheuer N."/>
            <person name="Luecker S."/>
            <person name="Lage O.M."/>
            <person name="Pohl T."/>
            <person name="Merkel B.J."/>
            <person name="Hornburger P."/>
            <person name="Mueller R.-W."/>
            <person name="Bruemmer F."/>
            <person name="Labrenz M."/>
            <person name="Spormann A.M."/>
            <person name="Op den Camp H."/>
            <person name="Overmann J."/>
            <person name="Amann R."/>
            <person name="Jetten M.S.M."/>
            <person name="Mascher T."/>
            <person name="Medema M.H."/>
            <person name="Devos D.P."/>
            <person name="Kaster A.-K."/>
            <person name="Ovreas L."/>
            <person name="Rohde M."/>
            <person name="Galperin M.Y."/>
            <person name="Jogler C."/>
        </authorList>
    </citation>
    <scope>NUCLEOTIDE SEQUENCE [LARGE SCALE GENOMIC DNA]</scope>
    <source>
        <strain evidence="1 2">V22</strain>
    </source>
</reference>
<dbReference type="AlphaFoldDB" id="A0A517T829"/>
<evidence type="ECO:0008006" key="3">
    <source>
        <dbReference type="Google" id="ProtNLM"/>
    </source>
</evidence>
<name>A0A517T829_9PLAN</name>
<evidence type="ECO:0000313" key="2">
    <source>
        <dbReference type="Proteomes" id="UP000319976"/>
    </source>
</evidence>
<dbReference type="OrthoDB" id="9863472at2"/>
<dbReference type="KEGG" id="chya:V22_17610"/>
<dbReference type="EMBL" id="CP036316">
    <property type="protein sequence ID" value="QDT64526.1"/>
    <property type="molecule type" value="Genomic_DNA"/>
</dbReference>
<keyword evidence="2" id="KW-1185">Reference proteome</keyword>
<dbReference type="RefSeq" id="WP_145261761.1">
    <property type="nucleotide sequence ID" value="NZ_CP036316.1"/>
</dbReference>